<dbReference type="PANTHER" id="PTHR45949:SF2">
    <property type="entry name" value="SORTING NEXIN-4"/>
    <property type="match status" value="1"/>
</dbReference>
<keyword evidence="5" id="KW-0963">Cytoplasm</keyword>
<evidence type="ECO:0000256" key="6">
    <source>
        <dbReference type="ARBA" id="ARBA00023121"/>
    </source>
</evidence>
<dbReference type="GO" id="GO:0061709">
    <property type="term" value="P:reticulophagy"/>
    <property type="evidence" value="ECO:0007669"/>
    <property type="project" value="TreeGrafter"/>
</dbReference>
<protein>
    <recommendedName>
        <fullName evidence="9">PX domain-containing protein</fullName>
    </recommendedName>
</protein>
<dbReference type="EMBL" id="WJBH02000001">
    <property type="protein sequence ID" value="KAI9565402.1"/>
    <property type="molecule type" value="Genomic_DNA"/>
</dbReference>
<keyword evidence="11" id="KW-1185">Reference proteome</keyword>
<dbReference type="InterPro" id="IPR036871">
    <property type="entry name" value="PX_dom_sf"/>
</dbReference>
<reference evidence="10 11" key="1">
    <citation type="submission" date="2022-05" db="EMBL/GenBank/DDBJ databases">
        <title>A multi-omics perspective on studying reproductive biology in Daphnia sinensis.</title>
        <authorList>
            <person name="Jia J."/>
        </authorList>
    </citation>
    <scope>NUCLEOTIDE SEQUENCE [LARGE SCALE GENOMIC DNA]</scope>
    <source>
        <strain evidence="10 11">WSL</strain>
    </source>
</reference>
<dbReference type="SUPFAM" id="SSF64268">
    <property type="entry name" value="PX domain"/>
    <property type="match status" value="1"/>
</dbReference>
<evidence type="ECO:0000259" key="9">
    <source>
        <dbReference type="PROSITE" id="PS50195"/>
    </source>
</evidence>
<dbReference type="GO" id="GO:0034727">
    <property type="term" value="P:piecemeal microautophagy of the nucleus"/>
    <property type="evidence" value="ECO:0007669"/>
    <property type="project" value="TreeGrafter"/>
</dbReference>
<evidence type="ECO:0000256" key="3">
    <source>
        <dbReference type="ARBA" id="ARBA00010883"/>
    </source>
</evidence>
<evidence type="ECO:0000313" key="10">
    <source>
        <dbReference type="EMBL" id="KAI9565402.1"/>
    </source>
</evidence>
<feature type="domain" description="PX" evidence="9">
    <location>
        <begin position="1"/>
        <end position="151"/>
    </location>
</feature>
<evidence type="ECO:0000256" key="7">
    <source>
        <dbReference type="ARBA" id="ARBA00023136"/>
    </source>
</evidence>
<comment type="similarity">
    <text evidence="3">Belongs to the sorting nexin family.</text>
</comment>
<keyword evidence="6" id="KW-0446">Lipid-binding</keyword>
<dbReference type="Pfam" id="PF00787">
    <property type="entry name" value="PX"/>
    <property type="match status" value="1"/>
</dbReference>
<dbReference type="Gene3D" id="1.20.1270.60">
    <property type="entry name" value="Arfaptin homology (AH) domain/BAR domain"/>
    <property type="match status" value="1"/>
</dbReference>
<accession>A0AAD5L5L5</accession>
<dbReference type="GO" id="GO:0000407">
    <property type="term" value="C:phagophore assembly site"/>
    <property type="evidence" value="ECO:0007669"/>
    <property type="project" value="TreeGrafter"/>
</dbReference>
<dbReference type="GO" id="GO:0005769">
    <property type="term" value="C:early endosome"/>
    <property type="evidence" value="ECO:0007669"/>
    <property type="project" value="TreeGrafter"/>
</dbReference>
<sequence length="421" mass="49139">MLQRETYRSSKGVAQNHSTLRQKTSTIENTTGDSMKGAFNENDLRDLQVLLDQPQKHTRRIEFEKQNYVVRRRYSDFEWLKNQLSVCYPTLIIPPLPEKHSLFEQIDRYDRDFITSRMQLLHRFLNRLADHPVLSCDKKYHAFLIDTPVEFSTFKKSFTGFGLFGKVSESLQNMASSYISKSRTVEFEKMSEYVDKLSEKIHTMEKIGQRIQKERIAYLQDLQMMQPILNHWRAYEPNLSEGLQAIGEAANTCAESQRKLVDSQKPNLSVPLHEYGLYIESAKDALRNRDNAQMDYEVHMEQLCRVKAEQTQLETAPLSDHPVMFGMNMWKSPEQVQQQRMQQLEAGASTLAQQVEVSRDKMECANENLRADFERWNQIKSRDLKTILQRMADLHINMYEQSLAAWSAALPTVKNESQPQI</sequence>
<evidence type="ECO:0000256" key="5">
    <source>
        <dbReference type="ARBA" id="ARBA00022490"/>
    </source>
</evidence>
<keyword evidence="4" id="KW-0813">Transport</keyword>
<name>A0AAD5L5L5_9CRUS</name>
<dbReference type="GO" id="GO:0000422">
    <property type="term" value="P:autophagy of mitochondrion"/>
    <property type="evidence" value="ECO:0007669"/>
    <property type="project" value="TreeGrafter"/>
</dbReference>
<dbReference type="SUPFAM" id="SSF103657">
    <property type="entry name" value="BAR/IMD domain-like"/>
    <property type="match status" value="1"/>
</dbReference>
<dbReference type="SMART" id="SM00312">
    <property type="entry name" value="PX"/>
    <property type="match status" value="1"/>
</dbReference>
<feature type="compositionally biased region" description="Polar residues" evidence="8">
    <location>
        <begin position="12"/>
        <end position="33"/>
    </location>
</feature>
<dbReference type="GO" id="GO:0035091">
    <property type="term" value="F:phosphatidylinositol binding"/>
    <property type="evidence" value="ECO:0007669"/>
    <property type="project" value="InterPro"/>
</dbReference>
<gene>
    <name evidence="10" type="ORF">GHT06_009194</name>
</gene>
<dbReference type="GO" id="GO:0032456">
    <property type="term" value="P:endocytic recycling"/>
    <property type="evidence" value="ECO:0007669"/>
    <property type="project" value="TreeGrafter"/>
</dbReference>
<keyword evidence="7" id="KW-0472">Membrane</keyword>
<evidence type="ECO:0000256" key="1">
    <source>
        <dbReference type="ARBA" id="ARBA00004184"/>
    </source>
</evidence>
<dbReference type="PANTHER" id="PTHR45949">
    <property type="entry name" value="SORTING NEXIN-4"/>
    <property type="match status" value="1"/>
</dbReference>
<dbReference type="GO" id="GO:0015031">
    <property type="term" value="P:protein transport"/>
    <property type="evidence" value="ECO:0007669"/>
    <property type="project" value="TreeGrafter"/>
</dbReference>
<evidence type="ECO:0000313" key="11">
    <source>
        <dbReference type="Proteomes" id="UP000820818"/>
    </source>
</evidence>
<evidence type="ECO:0000256" key="4">
    <source>
        <dbReference type="ARBA" id="ARBA00022448"/>
    </source>
</evidence>
<organism evidence="10 11">
    <name type="scientific">Daphnia sinensis</name>
    <dbReference type="NCBI Taxonomy" id="1820382"/>
    <lineage>
        <taxon>Eukaryota</taxon>
        <taxon>Metazoa</taxon>
        <taxon>Ecdysozoa</taxon>
        <taxon>Arthropoda</taxon>
        <taxon>Crustacea</taxon>
        <taxon>Branchiopoda</taxon>
        <taxon>Diplostraca</taxon>
        <taxon>Cladocera</taxon>
        <taxon>Anomopoda</taxon>
        <taxon>Daphniidae</taxon>
        <taxon>Daphnia</taxon>
        <taxon>Daphnia similis group</taxon>
    </lineage>
</organism>
<comment type="subcellular location">
    <subcellularLocation>
        <location evidence="2">Cytoplasm</location>
    </subcellularLocation>
    <subcellularLocation>
        <location evidence="1">Endomembrane system</location>
        <topology evidence="1">Peripheral membrane protein</topology>
    </subcellularLocation>
</comment>
<evidence type="ECO:0000256" key="2">
    <source>
        <dbReference type="ARBA" id="ARBA00004496"/>
    </source>
</evidence>
<dbReference type="Gene3D" id="3.30.1520.10">
    <property type="entry name" value="Phox-like domain"/>
    <property type="match status" value="1"/>
</dbReference>
<dbReference type="PROSITE" id="PS50195">
    <property type="entry name" value="PX"/>
    <property type="match status" value="1"/>
</dbReference>
<dbReference type="InterPro" id="IPR027267">
    <property type="entry name" value="AH/BAR_dom_sf"/>
</dbReference>
<feature type="region of interest" description="Disordered" evidence="8">
    <location>
        <begin position="1"/>
        <end position="35"/>
    </location>
</feature>
<dbReference type="Proteomes" id="UP000820818">
    <property type="component" value="Linkage Group LG1"/>
</dbReference>
<dbReference type="InterPro" id="IPR001683">
    <property type="entry name" value="PX_dom"/>
</dbReference>
<proteinExistence type="inferred from homology"/>
<comment type="caution">
    <text evidence="10">The sequence shown here is derived from an EMBL/GenBank/DDBJ whole genome shotgun (WGS) entry which is preliminary data.</text>
</comment>
<evidence type="ECO:0000256" key="8">
    <source>
        <dbReference type="SAM" id="MobiDB-lite"/>
    </source>
</evidence>
<dbReference type="AlphaFoldDB" id="A0AAD5L5L5"/>